<reference evidence="1 2" key="1">
    <citation type="submission" date="2016-10" db="EMBL/GenBank/DDBJ databases">
        <authorList>
            <person name="de Groot N.N."/>
        </authorList>
    </citation>
    <scope>NUCLEOTIDE SEQUENCE [LARGE SCALE GENOMIC DNA]</scope>
    <source>
        <strain evidence="1 2">DSM 9990</strain>
    </source>
</reference>
<evidence type="ECO:0000313" key="2">
    <source>
        <dbReference type="Proteomes" id="UP000199611"/>
    </source>
</evidence>
<protein>
    <submittedName>
        <fullName evidence="1">Uncharacterized protein</fullName>
    </submittedName>
</protein>
<name>A0A1I4SV54_9BACT</name>
<dbReference type="STRING" id="39841.SAMN05660836_01181"/>
<gene>
    <name evidence="1" type="ORF">SAMN05660836_01181</name>
</gene>
<dbReference type="Proteomes" id="UP000199611">
    <property type="component" value="Unassembled WGS sequence"/>
</dbReference>
<dbReference type="EMBL" id="FOUU01000002">
    <property type="protein sequence ID" value="SFM68311.1"/>
    <property type="molecule type" value="Genomic_DNA"/>
</dbReference>
<organism evidence="1 2">
    <name type="scientific">Thermodesulforhabdus norvegica</name>
    <dbReference type="NCBI Taxonomy" id="39841"/>
    <lineage>
        <taxon>Bacteria</taxon>
        <taxon>Pseudomonadati</taxon>
        <taxon>Thermodesulfobacteriota</taxon>
        <taxon>Syntrophobacteria</taxon>
        <taxon>Syntrophobacterales</taxon>
        <taxon>Thermodesulforhabdaceae</taxon>
        <taxon>Thermodesulforhabdus</taxon>
    </lineage>
</organism>
<accession>A0A1I4SV54</accession>
<proteinExistence type="predicted"/>
<evidence type="ECO:0000313" key="1">
    <source>
        <dbReference type="EMBL" id="SFM68311.1"/>
    </source>
</evidence>
<dbReference type="OrthoDB" id="8807675at2"/>
<dbReference type="RefSeq" id="WP_093394187.1">
    <property type="nucleotide sequence ID" value="NZ_FOUU01000002.1"/>
</dbReference>
<dbReference type="AlphaFoldDB" id="A0A1I4SV54"/>
<keyword evidence="2" id="KW-1185">Reference proteome</keyword>
<sequence>MAGFIGEGTILIDRDMNKKYVRVANAPSFIIDETDSEVKVRYSKARDTYGQALDRLALPRPAKISMVWDDIDVETLAIALRGLVDTDTDSGTVSDEVVVAALEYWIDLEHRNISDVVVTDQNGTTTYVLDIDYKINPRLGMIYCLPGGSITEGETLKVSYTYAPLSNRIIRASRVAEIECAIKFDGKNRVTGKDCIIEAPWAKLSPKSPVDFLSDDFTKLELEGLLLTAPGYTEPYIVLPVE</sequence>